<feature type="non-terminal residue" evidence="2">
    <location>
        <position position="1"/>
    </location>
</feature>
<feature type="region of interest" description="Disordered" evidence="1">
    <location>
        <begin position="1"/>
        <end position="35"/>
    </location>
</feature>
<dbReference type="EMBL" id="HADY01016235">
    <property type="protein sequence ID" value="SBP54720.1"/>
    <property type="molecule type" value="Transcribed_RNA"/>
</dbReference>
<evidence type="ECO:0000256" key="1">
    <source>
        <dbReference type="SAM" id="MobiDB-lite"/>
    </source>
</evidence>
<reference evidence="2" key="1">
    <citation type="submission" date="2016-05" db="EMBL/GenBank/DDBJ databases">
        <authorList>
            <person name="Lavstsen T."/>
            <person name="Jespersen J.S."/>
        </authorList>
    </citation>
    <scope>NUCLEOTIDE SEQUENCE</scope>
    <source>
        <tissue evidence="2">Brain</tissue>
    </source>
</reference>
<protein>
    <submittedName>
        <fullName evidence="2">Diablo, IAP-binding mitochondrial protein</fullName>
    </submittedName>
</protein>
<evidence type="ECO:0000313" key="2">
    <source>
        <dbReference type="EMBL" id="SBP54720.1"/>
    </source>
</evidence>
<proteinExistence type="predicted"/>
<organism evidence="2">
    <name type="scientific">Nothobranchius furzeri</name>
    <name type="common">Turquoise killifish</name>
    <dbReference type="NCBI Taxonomy" id="105023"/>
    <lineage>
        <taxon>Eukaryota</taxon>
        <taxon>Metazoa</taxon>
        <taxon>Chordata</taxon>
        <taxon>Craniata</taxon>
        <taxon>Vertebrata</taxon>
        <taxon>Euteleostomi</taxon>
        <taxon>Actinopterygii</taxon>
        <taxon>Neopterygii</taxon>
        <taxon>Teleostei</taxon>
        <taxon>Neoteleostei</taxon>
        <taxon>Acanthomorphata</taxon>
        <taxon>Ovalentaria</taxon>
        <taxon>Atherinomorphae</taxon>
        <taxon>Cyprinodontiformes</taxon>
        <taxon>Nothobranchiidae</taxon>
        <taxon>Nothobranchius</taxon>
    </lineage>
</organism>
<reference evidence="2" key="2">
    <citation type="submission" date="2016-06" db="EMBL/GenBank/DDBJ databases">
        <title>The genome of a short-lived fish provides insights into sex chromosome evolution and the genetic control of aging.</title>
        <authorList>
            <person name="Reichwald K."/>
            <person name="Felder M."/>
            <person name="Petzold A."/>
            <person name="Koch P."/>
            <person name="Groth M."/>
            <person name="Platzer M."/>
        </authorList>
    </citation>
    <scope>NUCLEOTIDE SEQUENCE</scope>
    <source>
        <tissue evidence="2">Brain</tissue>
    </source>
</reference>
<dbReference type="AlphaFoldDB" id="A0A1A8AKI2"/>
<name>A0A1A8AKI2_NOTFU</name>
<feature type="non-terminal residue" evidence="2">
    <location>
        <position position="75"/>
    </location>
</feature>
<sequence>IVKQNNSVAPVRVPHMCGERDTHAPPHSAAVPHPGPYSGCSSVPAGGVQAHAVLRTPSRGASLPLSSSRLPSWLS</sequence>
<gene>
    <name evidence="2" type="primary">DIABLO</name>
</gene>
<accession>A0A1A8AKI2</accession>